<keyword evidence="4" id="KW-0496">Mitochondrion</keyword>
<protein>
    <recommendedName>
        <fullName evidence="7">Small ribosomal subunit protein uS8m</fullName>
    </recommendedName>
</protein>
<proteinExistence type="inferred from homology"/>
<dbReference type="InterPro" id="IPR000630">
    <property type="entry name" value="Ribosomal_uS8"/>
</dbReference>
<sequence>MGEKVPGTWTRPRPGSLVYPKISILIASSVGATTPAVSCFPRQLQSIVVPLGHPFCVFGIPVHSSSPKIDQSPPFFFFSERPPVELNCCRREIKMSLVNLSAVCSHLNNATKARLALTSIPNSNLHLKLSLALQNSGYLSSVVRGGPTPPPAHSILGYPAANDEVEGIEPITRDNVASRRLWLGLKYWQNESVLGKIQMVSKPTRRVNIDVEGLRRVVRGEASGFVAGIRSPGESLYLSTDRGILEARECVEKKLGGLVLCRVL</sequence>
<evidence type="ECO:0000256" key="7">
    <source>
        <dbReference type="ARBA" id="ARBA00071383"/>
    </source>
</evidence>
<organism evidence="8 9">
    <name type="scientific">Penicillium patulum</name>
    <name type="common">Penicillium griseofulvum</name>
    <dbReference type="NCBI Taxonomy" id="5078"/>
    <lineage>
        <taxon>Eukaryota</taxon>
        <taxon>Fungi</taxon>
        <taxon>Dikarya</taxon>
        <taxon>Ascomycota</taxon>
        <taxon>Pezizomycotina</taxon>
        <taxon>Eurotiomycetes</taxon>
        <taxon>Eurotiomycetidae</taxon>
        <taxon>Eurotiales</taxon>
        <taxon>Aspergillaceae</taxon>
        <taxon>Penicillium</taxon>
    </lineage>
</organism>
<evidence type="ECO:0000313" key="9">
    <source>
        <dbReference type="Proteomes" id="UP000070168"/>
    </source>
</evidence>
<dbReference type="Proteomes" id="UP000070168">
    <property type="component" value="Unassembled WGS sequence"/>
</dbReference>
<dbReference type="AlphaFoldDB" id="A0A135L965"/>
<dbReference type="InterPro" id="IPR035987">
    <property type="entry name" value="Ribosomal_uS8_sf"/>
</dbReference>
<dbReference type="GO" id="GO:1990904">
    <property type="term" value="C:ribonucleoprotein complex"/>
    <property type="evidence" value="ECO:0007669"/>
    <property type="project" value="UniProtKB-KW"/>
</dbReference>
<keyword evidence="5" id="KW-0687">Ribonucleoprotein</keyword>
<dbReference type="GO" id="GO:0003735">
    <property type="term" value="F:structural constituent of ribosome"/>
    <property type="evidence" value="ECO:0007669"/>
    <property type="project" value="InterPro"/>
</dbReference>
<dbReference type="Pfam" id="PF00410">
    <property type="entry name" value="Ribosomal_S8"/>
    <property type="match status" value="1"/>
</dbReference>
<comment type="caution">
    <text evidence="8">The sequence shown here is derived from an EMBL/GenBank/DDBJ whole genome shotgun (WGS) entry which is preliminary data.</text>
</comment>
<comment type="function">
    <text evidence="6">Component of the mitochondrial ribosome (mitoribosome), a dedicated translation machinery responsible for the synthesis of mitochondrial genome-encoded proteins, including at least some of the essential transmembrane subunits of the mitochondrial respiratory chain. The mitoribosomes are attached to the mitochondrial inner membrane and translation products are cotranslationally integrated into the membrane.</text>
</comment>
<dbReference type="GO" id="GO:0006412">
    <property type="term" value="P:translation"/>
    <property type="evidence" value="ECO:0007669"/>
    <property type="project" value="InterPro"/>
</dbReference>
<evidence type="ECO:0000256" key="4">
    <source>
        <dbReference type="ARBA" id="ARBA00023128"/>
    </source>
</evidence>
<accession>A0A135L965</accession>
<dbReference type="Gene3D" id="3.30.1370.30">
    <property type="match status" value="1"/>
</dbReference>
<evidence type="ECO:0000256" key="5">
    <source>
        <dbReference type="ARBA" id="ARBA00023274"/>
    </source>
</evidence>
<evidence type="ECO:0000256" key="3">
    <source>
        <dbReference type="ARBA" id="ARBA00022980"/>
    </source>
</evidence>
<dbReference type="RefSeq" id="XP_040644040.1">
    <property type="nucleotide sequence ID" value="XM_040791766.1"/>
</dbReference>
<dbReference type="STRING" id="5078.A0A135L965"/>
<reference evidence="8 9" key="1">
    <citation type="journal article" date="2016" name="BMC Genomics">
        <title>Genome sequencing and secondary metabolism of the postharvest pathogen Penicillium griseofulvum.</title>
        <authorList>
            <person name="Banani H."/>
            <person name="Marcet-Houben M."/>
            <person name="Ballester A.R."/>
            <person name="Abbruscato P."/>
            <person name="Gonzalez-Candelas L."/>
            <person name="Gabaldon T."/>
            <person name="Spadaro D."/>
        </authorList>
    </citation>
    <scope>NUCLEOTIDE SEQUENCE [LARGE SCALE GENOMIC DNA]</scope>
    <source>
        <strain evidence="8 9">PG3</strain>
    </source>
</reference>
<dbReference type="OrthoDB" id="409928at2759"/>
<evidence type="ECO:0000256" key="1">
    <source>
        <dbReference type="ARBA" id="ARBA00004173"/>
    </source>
</evidence>
<dbReference type="FunFam" id="3.30.1370.30:FF:000006">
    <property type="entry name" value="40S ribosomal protein S8"/>
    <property type="match status" value="1"/>
</dbReference>
<evidence type="ECO:0000256" key="2">
    <source>
        <dbReference type="ARBA" id="ARBA00006471"/>
    </source>
</evidence>
<dbReference type="GO" id="GO:0005840">
    <property type="term" value="C:ribosome"/>
    <property type="evidence" value="ECO:0007669"/>
    <property type="project" value="UniProtKB-KW"/>
</dbReference>
<dbReference type="GeneID" id="63707066"/>
<comment type="similarity">
    <text evidence="2">Belongs to the universal ribosomal protein uS8 family.</text>
</comment>
<dbReference type="GO" id="GO:0005739">
    <property type="term" value="C:mitochondrion"/>
    <property type="evidence" value="ECO:0007669"/>
    <property type="project" value="UniProtKB-SubCell"/>
</dbReference>
<keyword evidence="3 8" id="KW-0689">Ribosomal protein</keyword>
<dbReference type="EMBL" id="LHQR01000071">
    <property type="protein sequence ID" value="KXG45504.1"/>
    <property type="molecule type" value="Genomic_DNA"/>
</dbReference>
<dbReference type="FunFam" id="3.30.1490.10:FF:000005">
    <property type="entry name" value="Mitochondrial 40S ribosomal protein S8"/>
    <property type="match status" value="1"/>
</dbReference>
<dbReference type="Gene3D" id="3.30.1490.10">
    <property type="match status" value="1"/>
</dbReference>
<keyword evidence="9" id="KW-1185">Reference proteome</keyword>
<comment type="subcellular location">
    <subcellularLocation>
        <location evidence="1">Mitochondrion</location>
    </subcellularLocation>
</comment>
<dbReference type="SUPFAM" id="SSF56047">
    <property type="entry name" value="Ribosomal protein S8"/>
    <property type="match status" value="1"/>
</dbReference>
<evidence type="ECO:0000313" key="8">
    <source>
        <dbReference type="EMBL" id="KXG45504.1"/>
    </source>
</evidence>
<gene>
    <name evidence="8" type="ORF">PGRI_040530</name>
</gene>
<name>A0A135L965_PENPA</name>
<dbReference type="PANTHER" id="PTHR11758">
    <property type="entry name" value="40S RIBOSOMAL PROTEIN S15A"/>
    <property type="match status" value="1"/>
</dbReference>
<evidence type="ECO:0000256" key="6">
    <source>
        <dbReference type="ARBA" id="ARBA00037226"/>
    </source>
</evidence>